<dbReference type="Proteomes" id="UP001161017">
    <property type="component" value="Unassembled WGS sequence"/>
</dbReference>
<proteinExistence type="predicted"/>
<feature type="compositionally biased region" description="Low complexity" evidence="1">
    <location>
        <begin position="63"/>
        <end position="74"/>
    </location>
</feature>
<dbReference type="AlphaFoldDB" id="A0AA43QNN0"/>
<feature type="compositionally biased region" description="Basic and acidic residues" evidence="1">
    <location>
        <begin position="44"/>
        <end position="55"/>
    </location>
</feature>
<name>A0AA43QNN0_9LECA</name>
<sequence length="74" mass="7160">MASTDSTIPDGSTGDATGTQSGQGLMDKAKSAVKGATGGSDGTVAKDETTKKVEEASGGGITGKTEGLGQNKLL</sequence>
<feature type="region of interest" description="Disordered" evidence="1">
    <location>
        <begin position="1"/>
        <end position="74"/>
    </location>
</feature>
<dbReference type="EMBL" id="JAPUFD010000010">
    <property type="protein sequence ID" value="MDI1489790.1"/>
    <property type="molecule type" value="Genomic_DNA"/>
</dbReference>
<feature type="compositionally biased region" description="Polar residues" evidence="1">
    <location>
        <begin position="1"/>
        <end position="23"/>
    </location>
</feature>
<reference evidence="2" key="1">
    <citation type="journal article" date="2023" name="Genome Biol. Evol.">
        <title>First Whole Genome Sequence and Flow Cytometry Genome Size Data for the Lichen-Forming Fungus Ramalina farinacea (Ascomycota).</title>
        <authorList>
            <person name="Llewellyn T."/>
            <person name="Mian S."/>
            <person name="Hill R."/>
            <person name="Leitch I.J."/>
            <person name="Gaya E."/>
        </authorList>
    </citation>
    <scope>NUCLEOTIDE SEQUENCE</scope>
    <source>
        <strain evidence="2">LIQ254RAFAR</strain>
    </source>
</reference>
<gene>
    <name evidence="2" type="ORF">OHK93_000988</name>
</gene>
<comment type="caution">
    <text evidence="2">The sequence shown here is derived from an EMBL/GenBank/DDBJ whole genome shotgun (WGS) entry which is preliminary data.</text>
</comment>
<evidence type="ECO:0000256" key="1">
    <source>
        <dbReference type="SAM" id="MobiDB-lite"/>
    </source>
</evidence>
<accession>A0AA43QNN0</accession>
<organism evidence="2 3">
    <name type="scientific">Ramalina farinacea</name>
    <dbReference type="NCBI Taxonomy" id="258253"/>
    <lineage>
        <taxon>Eukaryota</taxon>
        <taxon>Fungi</taxon>
        <taxon>Dikarya</taxon>
        <taxon>Ascomycota</taxon>
        <taxon>Pezizomycotina</taxon>
        <taxon>Lecanoromycetes</taxon>
        <taxon>OSLEUM clade</taxon>
        <taxon>Lecanoromycetidae</taxon>
        <taxon>Lecanorales</taxon>
        <taxon>Lecanorineae</taxon>
        <taxon>Ramalinaceae</taxon>
        <taxon>Ramalina</taxon>
    </lineage>
</organism>
<evidence type="ECO:0000313" key="3">
    <source>
        <dbReference type="Proteomes" id="UP001161017"/>
    </source>
</evidence>
<protein>
    <submittedName>
        <fullName evidence="2">Uncharacterized protein</fullName>
    </submittedName>
</protein>
<keyword evidence="3" id="KW-1185">Reference proteome</keyword>
<evidence type="ECO:0000313" key="2">
    <source>
        <dbReference type="EMBL" id="MDI1489790.1"/>
    </source>
</evidence>